<proteinExistence type="predicted"/>
<keyword evidence="3" id="KW-0808">Transferase</keyword>
<keyword evidence="12" id="KW-1185">Reference proteome</keyword>
<keyword evidence="6" id="KW-0507">mRNA processing</keyword>
<dbReference type="InterPro" id="IPR029063">
    <property type="entry name" value="SAM-dependent_MTases_sf"/>
</dbReference>
<feature type="domain" description="MRNA cap 0 methyltransferase" evidence="10">
    <location>
        <begin position="16"/>
        <end position="301"/>
    </location>
</feature>
<dbReference type="SUPFAM" id="SSF53335">
    <property type="entry name" value="S-adenosyl-L-methionine-dependent methyltransferases"/>
    <property type="match status" value="1"/>
</dbReference>
<name>A0A2R6W7V8_MARPO</name>
<evidence type="ECO:0000256" key="9">
    <source>
        <dbReference type="SAM" id="SignalP"/>
    </source>
</evidence>
<dbReference type="PROSITE" id="PS51562">
    <property type="entry name" value="RNA_CAP0_MT"/>
    <property type="match status" value="1"/>
</dbReference>
<gene>
    <name evidence="11" type="ORF">MARPO_0132s0017</name>
</gene>
<evidence type="ECO:0000256" key="5">
    <source>
        <dbReference type="ARBA" id="ARBA00022884"/>
    </source>
</evidence>
<evidence type="ECO:0000256" key="4">
    <source>
        <dbReference type="ARBA" id="ARBA00022691"/>
    </source>
</evidence>
<dbReference type="Gene3D" id="3.40.50.150">
    <property type="entry name" value="Vaccinia Virus protein VP39"/>
    <property type="match status" value="1"/>
</dbReference>
<dbReference type="GO" id="GO:0005634">
    <property type="term" value="C:nucleus"/>
    <property type="evidence" value="ECO:0000318"/>
    <property type="project" value="GO_Central"/>
</dbReference>
<dbReference type="PANTHER" id="PTHR12189:SF3">
    <property type="entry name" value="MRNA (GUANINE-N(7))-METHYLTRANSFERASE"/>
    <property type="match status" value="1"/>
</dbReference>
<dbReference type="EMBL" id="KZ772804">
    <property type="protein sequence ID" value="PTQ29941.1"/>
    <property type="molecule type" value="Genomic_DNA"/>
</dbReference>
<evidence type="ECO:0000259" key="10">
    <source>
        <dbReference type="PROSITE" id="PS51562"/>
    </source>
</evidence>
<feature type="compositionally biased region" description="Basic and acidic residues" evidence="8">
    <location>
        <begin position="352"/>
        <end position="363"/>
    </location>
</feature>
<dbReference type="OrthoDB" id="10248867at2759"/>
<evidence type="ECO:0000256" key="8">
    <source>
        <dbReference type="SAM" id="MobiDB-lite"/>
    </source>
</evidence>
<evidence type="ECO:0000256" key="3">
    <source>
        <dbReference type="ARBA" id="ARBA00022679"/>
    </source>
</evidence>
<feature type="chain" id="PRO_5015307117" description="mRNA (guanine-N(7))-methyltransferase" evidence="9">
    <location>
        <begin position="20"/>
        <end position="398"/>
    </location>
</feature>
<dbReference type="PANTHER" id="PTHR12189">
    <property type="entry name" value="MRNA GUANINE-7- METHYLTRANSFERASE"/>
    <property type="match status" value="1"/>
</dbReference>
<organism evidence="11 12">
    <name type="scientific">Marchantia polymorpha</name>
    <name type="common">Common liverwort</name>
    <name type="synonym">Marchantia aquatica</name>
    <dbReference type="NCBI Taxonomy" id="3197"/>
    <lineage>
        <taxon>Eukaryota</taxon>
        <taxon>Viridiplantae</taxon>
        <taxon>Streptophyta</taxon>
        <taxon>Embryophyta</taxon>
        <taxon>Marchantiophyta</taxon>
        <taxon>Marchantiopsida</taxon>
        <taxon>Marchantiidae</taxon>
        <taxon>Marchantiales</taxon>
        <taxon>Marchantiaceae</taxon>
        <taxon>Marchantia</taxon>
    </lineage>
</organism>
<keyword evidence="6" id="KW-0506">mRNA capping</keyword>
<evidence type="ECO:0000256" key="2">
    <source>
        <dbReference type="ARBA" id="ARBA00022603"/>
    </source>
</evidence>
<dbReference type="InterPro" id="IPR004971">
    <property type="entry name" value="mRNA_G-N7_MeTrfase_dom"/>
</dbReference>
<evidence type="ECO:0000313" key="11">
    <source>
        <dbReference type="EMBL" id="PTQ29941.1"/>
    </source>
</evidence>
<evidence type="ECO:0000256" key="6">
    <source>
        <dbReference type="ARBA" id="ARBA00023042"/>
    </source>
</evidence>
<evidence type="ECO:0000256" key="7">
    <source>
        <dbReference type="ARBA" id="ARBA00044712"/>
    </source>
</evidence>
<dbReference type="GO" id="GO:0004482">
    <property type="term" value="F:mRNA 5'-cap (guanine-N7-)-methyltransferase activity"/>
    <property type="evidence" value="ECO:0000318"/>
    <property type="project" value="GO_Central"/>
</dbReference>
<keyword evidence="2" id="KW-0489">Methyltransferase</keyword>
<feature type="signal peptide" evidence="9">
    <location>
        <begin position="1"/>
        <end position="19"/>
    </location>
</feature>
<keyword evidence="4" id="KW-0949">S-adenosyl-L-methionine</keyword>
<evidence type="ECO:0000256" key="1">
    <source>
        <dbReference type="ARBA" id="ARBA00011926"/>
    </source>
</evidence>
<evidence type="ECO:0000313" key="12">
    <source>
        <dbReference type="Proteomes" id="UP000244005"/>
    </source>
</evidence>
<dbReference type="AlphaFoldDB" id="A0A2R6W7V8"/>
<accession>A0A2R6W7V8</accession>
<reference evidence="12" key="1">
    <citation type="journal article" date="2017" name="Cell">
        <title>Insights into land plant evolution garnered from the Marchantia polymorpha genome.</title>
        <authorList>
            <person name="Bowman J.L."/>
            <person name="Kohchi T."/>
            <person name="Yamato K.T."/>
            <person name="Jenkins J."/>
            <person name="Shu S."/>
            <person name="Ishizaki K."/>
            <person name="Yamaoka S."/>
            <person name="Nishihama R."/>
            <person name="Nakamura Y."/>
            <person name="Berger F."/>
            <person name="Adam C."/>
            <person name="Aki S.S."/>
            <person name="Althoff F."/>
            <person name="Araki T."/>
            <person name="Arteaga-Vazquez M.A."/>
            <person name="Balasubrmanian S."/>
            <person name="Barry K."/>
            <person name="Bauer D."/>
            <person name="Boehm C.R."/>
            <person name="Briginshaw L."/>
            <person name="Caballero-Perez J."/>
            <person name="Catarino B."/>
            <person name="Chen F."/>
            <person name="Chiyoda S."/>
            <person name="Chovatia M."/>
            <person name="Davies K.M."/>
            <person name="Delmans M."/>
            <person name="Demura T."/>
            <person name="Dierschke T."/>
            <person name="Dolan L."/>
            <person name="Dorantes-Acosta A.E."/>
            <person name="Eklund D.M."/>
            <person name="Florent S.N."/>
            <person name="Flores-Sandoval E."/>
            <person name="Fujiyama A."/>
            <person name="Fukuzawa H."/>
            <person name="Galik B."/>
            <person name="Grimanelli D."/>
            <person name="Grimwood J."/>
            <person name="Grossniklaus U."/>
            <person name="Hamada T."/>
            <person name="Haseloff J."/>
            <person name="Hetherington A.J."/>
            <person name="Higo A."/>
            <person name="Hirakawa Y."/>
            <person name="Hundley H.N."/>
            <person name="Ikeda Y."/>
            <person name="Inoue K."/>
            <person name="Inoue S.I."/>
            <person name="Ishida S."/>
            <person name="Jia Q."/>
            <person name="Kakita M."/>
            <person name="Kanazawa T."/>
            <person name="Kawai Y."/>
            <person name="Kawashima T."/>
            <person name="Kennedy M."/>
            <person name="Kinose K."/>
            <person name="Kinoshita T."/>
            <person name="Kohara Y."/>
            <person name="Koide E."/>
            <person name="Komatsu K."/>
            <person name="Kopischke S."/>
            <person name="Kubo M."/>
            <person name="Kyozuka J."/>
            <person name="Lagercrantz U."/>
            <person name="Lin S.S."/>
            <person name="Lindquist E."/>
            <person name="Lipzen A.M."/>
            <person name="Lu C.W."/>
            <person name="De Luna E."/>
            <person name="Martienssen R.A."/>
            <person name="Minamino N."/>
            <person name="Mizutani M."/>
            <person name="Mizutani M."/>
            <person name="Mochizuki N."/>
            <person name="Monte I."/>
            <person name="Mosher R."/>
            <person name="Nagasaki H."/>
            <person name="Nakagami H."/>
            <person name="Naramoto S."/>
            <person name="Nishitani K."/>
            <person name="Ohtani M."/>
            <person name="Okamoto T."/>
            <person name="Okumura M."/>
            <person name="Phillips J."/>
            <person name="Pollak B."/>
            <person name="Reinders A."/>
            <person name="Rovekamp M."/>
            <person name="Sano R."/>
            <person name="Sawa S."/>
            <person name="Schmid M.W."/>
            <person name="Shirakawa M."/>
            <person name="Solano R."/>
            <person name="Spunde A."/>
            <person name="Suetsugu N."/>
            <person name="Sugano S."/>
            <person name="Sugiyama A."/>
            <person name="Sun R."/>
            <person name="Suzuki Y."/>
            <person name="Takenaka M."/>
            <person name="Takezawa D."/>
            <person name="Tomogane H."/>
            <person name="Tsuzuki M."/>
            <person name="Ueda T."/>
            <person name="Umeda M."/>
            <person name="Ward J.M."/>
            <person name="Watanabe Y."/>
            <person name="Yazaki K."/>
            <person name="Yokoyama R."/>
            <person name="Yoshitake Y."/>
            <person name="Yotsui I."/>
            <person name="Zachgo S."/>
            <person name="Schmutz J."/>
        </authorList>
    </citation>
    <scope>NUCLEOTIDE SEQUENCE [LARGE SCALE GENOMIC DNA]</scope>
    <source>
        <strain evidence="12">Tak-1</strain>
    </source>
</reference>
<protein>
    <recommendedName>
        <fullName evidence="1">mRNA (guanine-N(7))-methyltransferase</fullName>
        <ecNumber evidence="1">2.1.1.56</ecNumber>
    </recommendedName>
</protein>
<dbReference type="EC" id="2.1.1.56" evidence="1"/>
<keyword evidence="5" id="KW-0694">RNA-binding</keyword>
<dbReference type="OMA" id="LDEMEWQ"/>
<dbReference type="CDD" id="cd02440">
    <property type="entry name" value="AdoMet_MTases"/>
    <property type="match status" value="1"/>
</dbReference>
<dbReference type="GO" id="GO:0006370">
    <property type="term" value="P:7-methylguanosine mRNA capping"/>
    <property type="evidence" value="ECO:0000318"/>
    <property type="project" value="GO_Central"/>
</dbReference>
<sequence>MAAHSWIPGNVVGWPPALSLHTRLLGFVRTVLLRQMVEPGNVVCDLFCGRGLDTERWAESGIGRYIGVDLSASALEEAREQWEQQEKPFPAHFCELDPCMVDLQDQLQDYGLPADVVCCFSHLQDCFTSEDMVRRLLKNVSAVLKSGGYFFGTCPDSSTIWYKYQKAVEGAIKAGVLRLSHLDGPLPCVRTDIYKISFEDDRFYSFGSKYFLRFSDDGLPPQPQILVHFPSLMRLAKEFDLECVELRNLNEFYEDLHGRFDAELRSSCGPRGYPVLDARGRLNAQALDVLSLYTTVVFRKTRPAPEFLPLSPQTEDCRKSLGAETTLSVYTRRKAEHVPEHTDAIIPIGIDSSKDDENEKPCEGGRQGSDSSETHTYVGADGVIWPDDVDECSGYARG</sequence>
<keyword evidence="9" id="KW-0732">Signal</keyword>
<dbReference type="Gramene" id="Mp4g09740.1">
    <property type="protein sequence ID" value="Mp4g09740.1.cds1"/>
    <property type="gene ID" value="Mp4g09740"/>
</dbReference>
<dbReference type="InterPro" id="IPR039753">
    <property type="entry name" value="RG7MT1"/>
</dbReference>
<comment type="catalytic activity">
    <reaction evidence="7">
        <text>a 5'-end (5'-triphosphoguanosine)-ribonucleoside in mRNA + S-adenosyl-L-methionine = a 5'-end (N(7)-methyl 5'-triphosphoguanosine)-ribonucleoside in mRNA + S-adenosyl-L-homocysteine</text>
        <dbReference type="Rhea" id="RHEA:67008"/>
        <dbReference type="Rhea" id="RHEA-COMP:17166"/>
        <dbReference type="Rhea" id="RHEA-COMP:17167"/>
        <dbReference type="ChEBI" id="CHEBI:57856"/>
        <dbReference type="ChEBI" id="CHEBI:59789"/>
        <dbReference type="ChEBI" id="CHEBI:156461"/>
        <dbReference type="ChEBI" id="CHEBI:167617"/>
        <dbReference type="EC" id="2.1.1.56"/>
    </reaction>
</comment>
<feature type="region of interest" description="Disordered" evidence="8">
    <location>
        <begin position="349"/>
        <end position="383"/>
    </location>
</feature>
<dbReference type="GO" id="GO:0003723">
    <property type="term" value="F:RNA binding"/>
    <property type="evidence" value="ECO:0007669"/>
    <property type="project" value="UniProtKB-KW"/>
</dbReference>
<dbReference type="Pfam" id="PF03291">
    <property type="entry name" value="mRNA_G-N7_MeTrfase"/>
    <property type="match status" value="1"/>
</dbReference>
<dbReference type="Proteomes" id="UP000244005">
    <property type="component" value="Unassembled WGS sequence"/>
</dbReference>